<feature type="compositionally biased region" description="Basic and acidic residues" evidence="1">
    <location>
        <begin position="11"/>
        <end position="39"/>
    </location>
</feature>
<evidence type="ECO:0000256" key="1">
    <source>
        <dbReference type="SAM" id="MobiDB-lite"/>
    </source>
</evidence>
<reference evidence="3" key="1">
    <citation type="journal article" date="2021" name="Proc. Natl. Acad. Sci. U.S.A.">
        <title>A Catalog of Tens of Thousands of Viruses from Human Metagenomes Reveals Hidden Associations with Chronic Diseases.</title>
        <authorList>
            <person name="Tisza M.J."/>
            <person name="Buck C.B."/>
        </authorList>
    </citation>
    <scope>NUCLEOTIDE SEQUENCE</scope>
    <source>
        <strain evidence="3">CtVFv13</strain>
    </source>
</reference>
<dbReference type="InterPro" id="IPR057163">
    <property type="entry name" value="DUF7841"/>
</dbReference>
<feature type="compositionally biased region" description="Basic and acidic residues" evidence="1">
    <location>
        <begin position="90"/>
        <end position="103"/>
    </location>
</feature>
<evidence type="ECO:0000313" key="3">
    <source>
        <dbReference type="EMBL" id="DAD72082.1"/>
    </source>
</evidence>
<accession>A0A8S5LQ75</accession>
<feature type="domain" description="DUF7841" evidence="2">
    <location>
        <begin position="110"/>
        <end position="200"/>
    </location>
</feature>
<organism evidence="3">
    <name type="scientific">Siphoviridae sp. ctVFv13</name>
    <dbReference type="NCBI Taxonomy" id="2827576"/>
    <lineage>
        <taxon>Viruses</taxon>
        <taxon>Duplodnaviria</taxon>
        <taxon>Heunggongvirae</taxon>
        <taxon>Uroviricota</taxon>
        <taxon>Caudoviricetes</taxon>
    </lineage>
</organism>
<feature type="region of interest" description="Disordered" evidence="1">
    <location>
        <begin position="1"/>
        <end position="39"/>
    </location>
</feature>
<dbReference type="EMBL" id="BK015893">
    <property type="protein sequence ID" value="DAD72082.1"/>
    <property type="molecule type" value="Genomic_DNA"/>
</dbReference>
<proteinExistence type="predicted"/>
<feature type="region of interest" description="Disordered" evidence="1">
    <location>
        <begin position="84"/>
        <end position="103"/>
    </location>
</feature>
<evidence type="ECO:0000259" key="2">
    <source>
        <dbReference type="Pfam" id="PF25223"/>
    </source>
</evidence>
<name>A0A8S5LQ75_9CAUD</name>
<sequence length="212" mass="25326">MGKNNFRRMMMLRDHDKNREPERDRLEEERDRREREMERRLRKLEGGNDRYPYYPQEENRYIDPYPIPRYPDVEYGRKMPQIGFSQNGDWNKRSGQYERGGADSRSIKMPRQHLTHDEAEEWCDNMVNSDGTKGCHWTLEQTQDVAKQRNITCDPNDFWAVMNMMYSDYCQVAKRQSVDTPGFYADMAKAFLEDADAADGKAYLYWDCIADK</sequence>
<dbReference type="Pfam" id="PF25223">
    <property type="entry name" value="DUF7841"/>
    <property type="match status" value="1"/>
</dbReference>
<protein>
    <recommendedName>
        <fullName evidence="2">DUF7841 domain-containing protein</fullName>
    </recommendedName>
</protein>